<dbReference type="GO" id="GO:0005737">
    <property type="term" value="C:cytoplasm"/>
    <property type="evidence" value="ECO:0007669"/>
    <property type="project" value="TreeGrafter"/>
</dbReference>
<dbReference type="AlphaFoldDB" id="A0AAE9Y5I9"/>
<dbReference type="PANTHER" id="PTHR48079:SF6">
    <property type="entry name" value="NAD(P)-BINDING DOMAIN-CONTAINING PROTEIN-RELATED"/>
    <property type="match status" value="1"/>
</dbReference>
<dbReference type="SUPFAM" id="SSF51735">
    <property type="entry name" value="NAD(P)-binding Rossmann-fold domains"/>
    <property type="match status" value="1"/>
</dbReference>
<feature type="domain" description="NAD-dependent epimerase/dehydratase" evidence="1">
    <location>
        <begin position="3"/>
        <end position="221"/>
    </location>
</feature>
<reference evidence="2" key="1">
    <citation type="submission" date="2023-01" db="EMBL/GenBank/DDBJ databases">
        <title>The diversity of Class Acidimicrobiia in South China Sea sediment environments and the proposal of Iamia marina sp. nov., a novel species of the genus Iamia.</title>
        <authorList>
            <person name="He Y."/>
            <person name="Tian X."/>
        </authorList>
    </citation>
    <scope>NUCLEOTIDE SEQUENCE</scope>
    <source>
        <strain evidence="2">DSM 19957</strain>
    </source>
</reference>
<dbReference type="GO" id="GO:0004029">
    <property type="term" value="F:aldehyde dehydrogenase (NAD+) activity"/>
    <property type="evidence" value="ECO:0007669"/>
    <property type="project" value="TreeGrafter"/>
</dbReference>
<dbReference type="KEGG" id="ima:PO878_20145"/>
<dbReference type="Pfam" id="PF01370">
    <property type="entry name" value="Epimerase"/>
    <property type="match status" value="1"/>
</dbReference>
<dbReference type="RefSeq" id="WP_272736329.1">
    <property type="nucleotide sequence ID" value="NZ_CP116942.1"/>
</dbReference>
<evidence type="ECO:0000313" key="3">
    <source>
        <dbReference type="Proteomes" id="UP001216390"/>
    </source>
</evidence>
<dbReference type="InterPro" id="IPR051783">
    <property type="entry name" value="NAD(P)-dependent_oxidoreduct"/>
</dbReference>
<dbReference type="PANTHER" id="PTHR48079">
    <property type="entry name" value="PROTEIN YEEZ"/>
    <property type="match status" value="1"/>
</dbReference>
<evidence type="ECO:0000259" key="1">
    <source>
        <dbReference type="Pfam" id="PF01370"/>
    </source>
</evidence>
<dbReference type="InterPro" id="IPR001509">
    <property type="entry name" value="Epimerase_deHydtase"/>
</dbReference>
<name>A0AAE9Y5I9_9ACTN</name>
<gene>
    <name evidence="2" type="ORF">PO878_20145</name>
</gene>
<protein>
    <submittedName>
        <fullName evidence="2">NAD-dependent epimerase/dehydratase family protein</fullName>
    </submittedName>
</protein>
<keyword evidence="3" id="KW-1185">Reference proteome</keyword>
<dbReference type="InterPro" id="IPR036291">
    <property type="entry name" value="NAD(P)-bd_dom_sf"/>
</dbReference>
<accession>A0AAE9Y5I9</accession>
<dbReference type="Gene3D" id="3.40.50.720">
    <property type="entry name" value="NAD(P)-binding Rossmann-like Domain"/>
    <property type="match status" value="1"/>
</dbReference>
<sequence length="344" mass="34876">MRVAITGATGFVGAHTTAAVLAAGHEVRALVRDRGRLERVVDDLGVDPPDAVVGAMTDAGAVTELLDGCDAVVHAAAVVSLDRRDATRMRADNPVGVATVVGRAAELGLDPIVHVSSTSALFRPGVGPLHGDLPVAPATDPYARSKAAAEVEARRIQDEGAPVVITYPSGILGPGAGGALGATSTALATFVRTGVVPTREAALSIVDVRDLAALHVRLLAPGAGTPRVVVGGHLVTMAALARALSDLTGRRFTVLPTPPAVLVGAGRALDAGRRLVPVPGPLTEEGMALITRWEGTDDSTATALGLTPRPLLETLEVSLRAWAAAGLVRPSRLGAIADPAPSAP</sequence>
<evidence type="ECO:0000313" key="2">
    <source>
        <dbReference type="EMBL" id="WCO66807.1"/>
    </source>
</evidence>
<organism evidence="2 3">
    <name type="scientific">Iamia majanohamensis</name>
    <dbReference type="NCBI Taxonomy" id="467976"/>
    <lineage>
        <taxon>Bacteria</taxon>
        <taxon>Bacillati</taxon>
        <taxon>Actinomycetota</taxon>
        <taxon>Acidimicrobiia</taxon>
        <taxon>Acidimicrobiales</taxon>
        <taxon>Iamiaceae</taxon>
        <taxon>Iamia</taxon>
    </lineage>
</organism>
<dbReference type="EMBL" id="CP116942">
    <property type="protein sequence ID" value="WCO66807.1"/>
    <property type="molecule type" value="Genomic_DNA"/>
</dbReference>
<proteinExistence type="predicted"/>
<dbReference type="Proteomes" id="UP001216390">
    <property type="component" value="Chromosome"/>
</dbReference>